<evidence type="ECO:0000256" key="3">
    <source>
        <dbReference type="ARBA" id="ARBA00023136"/>
    </source>
</evidence>
<evidence type="ECO:0000259" key="7">
    <source>
        <dbReference type="Pfam" id="PF13505"/>
    </source>
</evidence>
<protein>
    <submittedName>
        <fullName evidence="8">Porin family protein</fullName>
    </submittedName>
</protein>
<dbReference type="Pfam" id="PF13505">
    <property type="entry name" value="OMP_b-brl"/>
    <property type="match status" value="1"/>
</dbReference>
<comment type="caution">
    <text evidence="8">The sequence shown here is derived from an EMBL/GenBank/DDBJ whole genome shotgun (WGS) entry which is preliminary data.</text>
</comment>
<keyword evidence="3" id="KW-0472">Membrane</keyword>
<comment type="similarity">
    <text evidence="5">Belongs to the Omp25/RopB family.</text>
</comment>
<feature type="chain" id="PRO_5031182599" evidence="6">
    <location>
        <begin position="27"/>
        <end position="212"/>
    </location>
</feature>
<name>A0A7Y6Q7C6_9HYPH</name>
<accession>A0A7Y6Q7C6</accession>
<evidence type="ECO:0000256" key="6">
    <source>
        <dbReference type="SAM" id="SignalP"/>
    </source>
</evidence>
<evidence type="ECO:0000256" key="2">
    <source>
        <dbReference type="ARBA" id="ARBA00022729"/>
    </source>
</evidence>
<dbReference type="InterPro" id="IPR027385">
    <property type="entry name" value="Beta-barrel_OMP"/>
</dbReference>
<evidence type="ECO:0000256" key="1">
    <source>
        <dbReference type="ARBA" id="ARBA00004442"/>
    </source>
</evidence>
<dbReference type="SUPFAM" id="SSF56925">
    <property type="entry name" value="OMPA-like"/>
    <property type="match status" value="1"/>
</dbReference>
<sequence>MQQHYKFSLWLSIAFLATAGMQQAQAADLYSPEPASSYQDPPAFNWTGAYVGAHGGIGFTGTPNPFADRNGVALGGQVGYNMQMGPGIVGAEIEGSYLGDTEHKVSGGKLKEKWRGAIKAKAGLSFDQTLVYGTAGYAMTSYKKCGGVQNDVGFKGGYLLGAGVEQAFAGGLSAKIEYNYITTPDVRTNTAFGSSEKDINSHVIKAGVNMRF</sequence>
<dbReference type="AlphaFoldDB" id="A0A7Y6Q7C6"/>
<keyword evidence="9" id="KW-1185">Reference proteome</keyword>
<keyword evidence="2 6" id="KW-0732">Signal</keyword>
<organism evidence="8 9">
    <name type="scientific">Ensifer oleiphilus</name>
    <dbReference type="NCBI Taxonomy" id="2742698"/>
    <lineage>
        <taxon>Bacteria</taxon>
        <taxon>Pseudomonadati</taxon>
        <taxon>Pseudomonadota</taxon>
        <taxon>Alphaproteobacteria</taxon>
        <taxon>Hyphomicrobiales</taxon>
        <taxon>Rhizobiaceae</taxon>
        <taxon>Sinorhizobium/Ensifer group</taxon>
        <taxon>Ensifer</taxon>
    </lineage>
</organism>
<dbReference type="GO" id="GO:0009279">
    <property type="term" value="C:cell outer membrane"/>
    <property type="evidence" value="ECO:0007669"/>
    <property type="project" value="UniProtKB-SubCell"/>
</dbReference>
<dbReference type="EMBL" id="JABWDU010000003">
    <property type="protein sequence ID" value="NVD40210.1"/>
    <property type="molecule type" value="Genomic_DNA"/>
</dbReference>
<dbReference type="RefSeq" id="WP_176353720.1">
    <property type="nucleotide sequence ID" value="NZ_JABWDU010000003.1"/>
</dbReference>
<dbReference type="InterPro" id="IPR051692">
    <property type="entry name" value="OMP-like"/>
</dbReference>
<dbReference type="PANTHER" id="PTHR34001">
    <property type="entry name" value="BLL7405 PROTEIN"/>
    <property type="match status" value="1"/>
</dbReference>
<proteinExistence type="inferred from homology"/>
<evidence type="ECO:0000313" key="9">
    <source>
        <dbReference type="Proteomes" id="UP000520198"/>
    </source>
</evidence>
<dbReference type="Gene3D" id="2.40.160.20">
    <property type="match status" value="1"/>
</dbReference>
<reference evidence="8 9" key="1">
    <citation type="submission" date="2020-06" db="EMBL/GenBank/DDBJ databases">
        <authorList>
            <person name="Grouzdev D.S."/>
        </authorList>
    </citation>
    <scope>NUCLEOTIDE SEQUENCE [LARGE SCALE GENOMIC DNA]</scope>
    <source>
        <strain evidence="8 9">HO-A22</strain>
    </source>
</reference>
<feature type="domain" description="Outer membrane protein beta-barrel" evidence="7">
    <location>
        <begin position="15"/>
        <end position="212"/>
    </location>
</feature>
<evidence type="ECO:0000256" key="5">
    <source>
        <dbReference type="ARBA" id="ARBA00038306"/>
    </source>
</evidence>
<evidence type="ECO:0000256" key="4">
    <source>
        <dbReference type="ARBA" id="ARBA00023237"/>
    </source>
</evidence>
<keyword evidence="4" id="KW-0998">Cell outer membrane</keyword>
<evidence type="ECO:0000313" key="8">
    <source>
        <dbReference type="EMBL" id="NVD40210.1"/>
    </source>
</evidence>
<dbReference type="Proteomes" id="UP000520198">
    <property type="component" value="Unassembled WGS sequence"/>
</dbReference>
<feature type="signal peptide" evidence="6">
    <location>
        <begin position="1"/>
        <end position="26"/>
    </location>
</feature>
<dbReference type="PANTHER" id="PTHR34001:SF3">
    <property type="entry name" value="BLL7405 PROTEIN"/>
    <property type="match status" value="1"/>
</dbReference>
<comment type="subcellular location">
    <subcellularLocation>
        <location evidence="1">Cell outer membrane</location>
    </subcellularLocation>
</comment>
<gene>
    <name evidence="8" type="ORF">HT585_15185</name>
</gene>
<dbReference type="InterPro" id="IPR011250">
    <property type="entry name" value="OMP/PagP_B-barrel"/>
</dbReference>